<dbReference type="Proteomes" id="UP001418222">
    <property type="component" value="Unassembled WGS sequence"/>
</dbReference>
<proteinExistence type="predicted"/>
<feature type="compositionally biased region" description="Basic and acidic residues" evidence="1">
    <location>
        <begin position="55"/>
        <end position="67"/>
    </location>
</feature>
<comment type="caution">
    <text evidence="2">The sequence shown here is derived from an EMBL/GenBank/DDBJ whole genome shotgun (WGS) entry which is preliminary data.</text>
</comment>
<protein>
    <submittedName>
        <fullName evidence="2">Uncharacterized protein</fullName>
    </submittedName>
</protein>
<gene>
    <name evidence="2" type="ORF">KSP39_PZI002956</name>
</gene>
<feature type="region of interest" description="Disordered" evidence="1">
    <location>
        <begin position="1"/>
        <end position="67"/>
    </location>
</feature>
<dbReference type="EMBL" id="JBBWWQ010000002">
    <property type="protein sequence ID" value="KAK8954681.1"/>
    <property type="molecule type" value="Genomic_DNA"/>
</dbReference>
<feature type="compositionally biased region" description="Basic and acidic residues" evidence="1">
    <location>
        <begin position="36"/>
        <end position="47"/>
    </location>
</feature>
<name>A0AAP0BYM5_9ASPA</name>
<sequence length="87" mass="10042">MKEVMTTLLSNEARNKSGSKSGEGLFVKSSKPARGRSRDRGKKENRSRSKSMGNDNKDNKCHYYKEEGHWKINFPKRKLKGKDKEPQ</sequence>
<evidence type="ECO:0000313" key="2">
    <source>
        <dbReference type="EMBL" id="KAK8954681.1"/>
    </source>
</evidence>
<accession>A0AAP0BYM5</accession>
<dbReference type="Gene3D" id="4.10.60.10">
    <property type="entry name" value="Zinc finger, CCHC-type"/>
    <property type="match status" value="1"/>
</dbReference>
<organism evidence="2 3">
    <name type="scientific">Platanthera zijinensis</name>
    <dbReference type="NCBI Taxonomy" id="2320716"/>
    <lineage>
        <taxon>Eukaryota</taxon>
        <taxon>Viridiplantae</taxon>
        <taxon>Streptophyta</taxon>
        <taxon>Embryophyta</taxon>
        <taxon>Tracheophyta</taxon>
        <taxon>Spermatophyta</taxon>
        <taxon>Magnoliopsida</taxon>
        <taxon>Liliopsida</taxon>
        <taxon>Asparagales</taxon>
        <taxon>Orchidaceae</taxon>
        <taxon>Orchidoideae</taxon>
        <taxon>Orchideae</taxon>
        <taxon>Orchidinae</taxon>
        <taxon>Platanthera</taxon>
    </lineage>
</organism>
<reference evidence="2 3" key="1">
    <citation type="journal article" date="2022" name="Nat. Plants">
        <title>Genomes of leafy and leafless Platanthera orchids illuminate the evolution of mycoheterotrophy.</title>
        <authorList>
            <person name="Li M.H."/>
            <person name="Liu K.W."/>
            <person name="Li Z."/>
            <person name="Lu H.C."/>
            <person name="Ye Q.L."/>
            <person name="Zhang D."/>
            <person name="Wang J.Y."/>
            <person name="Li Y.F."/>
            <person name="Zhong Z.M."/>
            <person name="Liu X."/>
            <person name="Yu X."/>
            <person name="Liu D.K."/>
            <person name="Tu X.D."/>
            <person name="Liu B."/>
            <person name="Hao Y."/>
            <person name="Liao X.Y."/>
            <person name="Jiang Y.T."/>
            <person name="Sun W.H."/>
            <person name="Chen J."/>
            <person name="Chen Y.Q."/>
            <person name="Ai Y."/>
            <person name="Zhai J.W."/>
            <person name="Wu S.S."/>
            <person name="Zhou Z."/>
            <person name="Hsiao Y.Y."/>
            <person name="Wu W.L."/>
            <person name="Chen Y.Y."/>
            <person name="Lin Y.F."/>
            <person name="Hsu J.L."/>
            <person name="Li C.Y."/>
            <person name="Wang Z.W."/>
            <person name="Zhao X."/>
            <person name="Zhong W.Y."/>
            <person name="Ma X.K."/>
            <person name="Ma L."/>
            <person name="Huang J."/>
            <person name="Chen G.Z."/>
            <person name="Huang M.Z."/>
            <person name="Huang L."/>
            <person name="Peng D.H."/>
            <person name="Luo Y.B."/>
            <person name="Zou S.Q."/>
            <person name="Chen S.P."/>
            <person name="Lan S."/>
            <person name="Tsai W.C."/>
            <person name="Van de Peer Y."/>
            <person name="Liu Z.J."/>
        </authorList>
    </citation>
    <scope>NUCLEOTIDE SEQUENCE [LARGE SCALE GENOMIC DNA]</scope>
    <source>
        <strain evidence="2">Lor287</strain>
    </source>
</reference>
<feature type="compositionally biased region" description="Polar residues" evidence="1">
    <location>
        <begin position="7"/>
        <end position="20"/>
    </location>
</feature>
<evidence type="ECO:0000313" key="3">
    <source>
        <dbReference type="Proteomes" id="UP001418222"/>
    </source>
</evidence>
<dbReference type="AlphaFoldDB" id="A0AAP0BYM5"/>
<keyword evidence="3" id="KW-1185">Reference proteome</keyword>
<evidence type="ECO:0000256" key="1">
    <source>
        <dbReference type="SAM" id="MobiDB-lite"/>
    </source>
</evidence>